<organism evidence="3">
    <name type="scientific">Leptosphaeria maculans (strain JN3 / isolate v23.1.3 / race Av1-4-5-6-7-8)</name>
    <name type="common">Blackleg fungus</name>
    <name type="synonym">Phoma lingam</name>
    <dbReference type="NCBI Taxonomy" id="985895"/>
    <lineage>
        <taxon>Eukaryota</taxon>
        <taxon>Fungi</taxon>
        <taxon>Dikarya</taxon>
        <taxon>Ascomycota</taxon>
        <taxon>Pezizomycotina</taxon>
        <taxon>Dothideomycetes</taxon>
        <taxon>Pleosporomycetidae</taxon>
        <taxon>Pleosporales</taxon>
        <taxon>Pleosporineae</taxon>
        <taxon>Leptosphaeriaceae</taxon>
        <taxon>Plenodomus</taxon>
        <taxon>Plenodomus lingam/Leptosphaeria maculans species complex</taxon>
    </lineage>
</organism>
<feature type="compositionally biased region" description="Basic and acidic residues" evidence="1">
    <location>
        <begin position="92"/>
        <end position="108"/>
    </location>
</feature>
<dbReference type="AlphaFoldDB" id="E4ZQB6"/>
<dbReference type="GeneID" id="13284848"/>
<feature type="compositionally biased region" description="Polar residues" evidence="1">
    <location>
        <begin position="22"/>
        <end position="37"/>
    </location>
</feature>
<protein>
    <submittedName>
        <fullName evidence="2">Predicted protein</fullName>
    </submittedName>
</protein>
<feature type="region of interest" description="Disordered" evidence="1">
    <location>
        <begin position="1"/>
        <end position="41"/>
    </location>
</feature>
<reference evidence="3" key="1">
    <citation type="journal article" date="2011" name="Nat. Commun.">
        <title>Effector diversification within compartments of the Leptosphaeria maculans genome affected by Repeat-Induced Point mutations.</title>
        <authorList>
            <person name="Rouxel T."/>
            <person name="Grandaubert J."/>
            <person name="Hane J.K."/>
            <person name="Hoede C."/>
            <person name="van de Wouw A.P."/>
            <person name="Couloux A."/>
            <person name="Dominguez V."/>
            <person name="Anthouard V."/>
            <person name="Bally P."/>
            <person name="Bourras S."/>
            <person name="Cozijnsen A.J."/>
            <person name="Ciuffetti L.M."/>
            <person name="Degrave A."/>
            <person name="Dilmaghani A."/>
            <person name="Duret L."/>
            <person name="Fudal I."/>
            <person name="Goodwin S.B."/>
            <person name="Gout L."/>
            <person name="Glaser N."/>
            <person name="Linglin J."/>
            <person name="Kema G.H.J."/>
            <person name="Lapalu N."/>
            <person name="Lawrence C.B."/>
            <person name="May K."/>
            <person name="Meyer M."/>
            <person name="Ollivier B."/>
            <person name="Poulain J."/>
            <person name="Schoch C.L."/>
            <person name="Simon A."/>
            <person name="Spatafora J.W."/>
            <person name="Stachowiak A."/>
            <person name="Turgeon B.G."/>
            <person name="Tyler B.M."/>
            <person name="Vincent D."/>
            <person name="Weissenbach J."/>
            <person name="Amselem J."/>
            <person name="Quesneville H."/>
            <person name="Oliver R.P."/>
            <person name="Wincker P."/>
            <person name="Balesdent M.-H."/>
            <person name="Howlett B.J."/>
        </authorList>
    </citation>
    <scope>NUCLEOTIDE SEQUENCE [LARGE SCALE GENOMIC DNA]</scope>
    <source>
        <strain evidence="3">JN3 / isolate v23.1.3 / race Av1-4-5-6-7-8</strain>
    </source>
</reference>
<sequence length="307" mass="34216">MAIFGFKNRKRNDPRRQRSLVPVTNPSGPSPSHNLSLYHSADGNCHRGDSFKNSYEWNDLRQSPVQVTQGPRLETASPSRQKHLPNTTISPVDRRPHGPNLRSRDGTASKRGFQGLNTGLVLPQQVRGRTRKRTPVGVGRRKSVIQRTRADLYHADLLDDAHPERQDPQSDTSLNLRHFHLPFRPHDTKSAPSWTFDASQASGPTAHSTSYTYQARNVESRGFAKTPQNVSAFYPAELRTKKAPGNTLQATPRVGRRRSVMEHIMADPYHAIMFEDGGFDDQIGGSGSEEMEGIASSHERLALGARS</sequence>
<dbReference type="EMBL" id="FP929116">
    <property type="protein sequence ID" value="CBX93591.1"/>
    <property type="molecule type" value="Genomic_DNA"/>
</dbReference>
<gene>
    <name evidence="2" type="ORF">LEMA_P032650.1</name>
</gene>
<dbReference type="Proteomes" id="UP000002668">
    <property type="component" value="Genome"/>
</dbReference>
<feature type="region of interest" description="Disordered" evidence="1">
    <location>
        <begin position="62"/>
        <end position="114"/>
    </location>
</feature>
<evidence type="ECO:0000313" key="3">
    <source>
        <dbReference type="Proteomes" id="UP000002668"/>
    </source>
</evidence>
<proteinExistence type="predicted"/>
<dbReference type="VEuPathDB" id="FungiDB:LEMA_P032650.1"/>
<name>E4ZQB6_LEPMJ</name>
<dbReference type="HOGENOM" id="CLU_906340_0_0_1"/>
<dbReference type="InParanoid" id="E4ZQB6"/>
<evidence type="ECO:0000313" key="2">
    <source>
        <dbReference type="EMBL" id="CBX93591.1"/>
    </source>
</evidence>
<feature type="compositionally biased region" description="Polar residues" evidence="1">
    <location>
        <begin position="76"/>
        <end position="90"/>
    </location>
</feature>
<keyword evidence="3" id="KW-1185">Reference proteome</keyword>
<evidence type="ECO:0000256" key="1">
    <source>
        <dbReference type="SAM" id="MobiDB-lite"/>
    </source>
</evidence>
<accession>E4ZQB6</accession>
<feature type="region of interest" description="Disordered" evidence="1">
    <location>
        <begin position="284"/>
        <end position="307"/>
    </location>
</feature>